<feature type="region of interest" description="Disordered" evidence="1">
    <location>
        <begin position="1"/>
        <end position="175"/>
    </location>
</feature>
<feature type="region of interest" description="Disordered" evidence="1">
    <location>
        <begin position="520"/>
        <end position="539"/>
    </location>
</feature>
<reference evidence="3 4" key="1">
    <citation type="journal article" date="2019" name="Sci. Rep.">
        <title>Comparative genomics of chytrid fungi reveal insights into the obligate biotrophic and pathogenic lifestyle of Synchytrium endobioticum.</title>
        <authorList>
            <person name="van de Vossenberg B.T.L.H."/>
            <person name="Warris S."/>
            <person name="Nguyen H.D.T."/>
            <person name="van Gent-Pelzer M.P.E."/>
            <person name="Joly D.L."/>
            <person name="van de Geest H.C."/>
            <person name="Bonants P.J.M."/>
            <person name="Smith D.S."/>
            <person name="Levesque C.A."/>
            <person name="van der Lee T.A.J."/>
        </authorList>
    </citation>
    <scope>NUCLEOTIDE SEQUENCE [LARGE SCALE GENOMIC DNA]</scope>
    <source>
        <strain evidence="3 4">CBS 675.73</strain>
    </source>
</reference>
<keyword evidence="2" id="KW-0472">Membrane</keyword>
<keyword evidence="2" id="KW-1133">Transmembrane helix</keyword>
<feature type="compositionally biased region" description="Basic and acidic residues" evidence="1">
    <location>
        <begin position="141"/>
        <end position="154"/>
    </location>
</feature>
<accession>A0A507FPZ0</accession>
<dbReference type="Proteomes" id="UP000320333">
    <property type="component" value="Unassembled WGS sequence"/>
</dbReference>
<evidence type="ECO:0000313" key="3">
    <source>
        <dbReference type="EMBL" id="TPX78342.1"/>
    </source>
</evidence>
<dbReference type="AlphaFoldDB" id="A0A507FPZ0"/>
<feature type="compositionally biased region" description="Basic and acidic residues" evidence="1">
    <location>
        <begin position="105"/>
        <end position="125"/>
    </location>
</feature>
<keyword evidence="2" id="KW-0812">Transmembrane</keyword>
<gene>
    <name evidence="3" type="ORF">CcCBS67573_g00365</name>
</gene>
<dbReference type="EMBL" id="QEAP01000005">
    <property type="protein sequence ID" value="TPX78342.1"/>
    <property type="molecule type" value="Genomic_DNA"/>
</dbReference>
<name>A0A507FPZ0_9FUNG</name>
<evidence type="ECO:0000256" key="1">
    <source>
        <dbReference type="SAM" id="MobiDB-lite"/>
    </source>
</evidence>
<comment type="caution">
    <text evidence="3">The sequence shown here is derived from an EMBL/GenBank/DDBJ whole genome shotgun (WGS) entry which is preliminary data.</text>
</comment>
<feature type="compositionally biased region" description="Polar residues" evidence="1">
    <location>
        <begin position="156"/>
        <end position="171"/>
    </location>
</feature>
<proteinExistence type="predicted"/>
<feature type="transmembrane region" description="Helical" evidence="2">
    <location>
        <begin position="201"/>
        <end position="222"/>
    </location>
</feature>
<dbReference type="OrthoDB" id="2122640at2759"/>
<dbReference type="STRING" id="246404.A0A507FPZ0"/>
<evidence type="ECO:0000256" key="2">
    <source>
        <dbReference type="SAM" id="Phobius"/>
    </source>
</evidence>
<organism evidence="3 4">
    <name type="scientific">Chytriomyces confervae</name>
    <dbReference type="NCBI Taxonomy" id="246404"/>
    <lineage>
        <taxon>Eukaryota</taxon>
        <taxon>Fungi</taxon>
        <taxon>Fungi incertae sedis</taxon>
        <taxon>Chytridiomycota</taxon>
        <taxon>Chytridiomycota incertae sedis</taxon>
        <taxon>Chytridiomycetes</taxon>
        <taxon>Chytridiales</taxon>
        <taxon>Chytriomycetaceae</taxon>
        <taxon>Chytriomyces</taxon>
    </lineage>
</organism>
<evidence type="ECO:0008006" key="5">
    <source>
        <dbReference type="Google" id="ProtNLM"/>
    </source>
</evidence>
<keyword evidence="4" id="KW-1185">Reference proteome</keyword>
<protein>
    <recommendedName>
        <fullName evidence="5">Late embryogenesis abundant protein LEA-2 subgroup domain-containing protein</fullName>
    </recommendedName>
</protein>
<evidence type="ECO:0000313" key="4">
    <source>
        <dbReference type="Proteomes" id="UP000320333"/>
    </source>
</evidence>
<feature type="compositionally biased region" description="Basic and acidic residues" evidence="1">
    <location>
        <begin position="36"/>
        <end position="92"/>
    </location>
</feature>
<sequence length="539" mass="58476">MSSRTGRSVRSPASRGNADDEYSTTQSTTRPPPRPRQTDDDVDRSTSQKERSRRYDDENSSQRRAGDRDYSRRDREPSQKGRRAEEPTQNRDDEYEMTQHSNQRGYDDYQDQRDYQGGYDARDAGGHGGQQYPQYLPSPFDDTKNGQYRRDVKMDSSGNNRSDAEQGSFNGYQDFPLPQKEPPVWEKYLCCCCPKSKRGRIICASIAAIVVIVLGILAYFFAPRFPEIKVININLQNFDSGAFTFSTPNNNGNLHEMRIGLNLTMDVSTYNPNMYGLNVERIDLTALMMVNLTYVYDPRKTSALASAFPMLASTVAKTGSPPLASQKQSGYYPSNSSQIGTSLVSGIFFPSKTWINYTMIFALDYTPDPYVGVLKDPTVMEIADACGITSRYSPPGRPMKIHYDARTTIPVLKPIGYAPSVTNDISIACPIQQAQIEQIINAVQSGQDPVTALKNALSSPIDSAANSGASTGAAPVSAPVTTAAAPVVPSTNAGVASQPVTTDAAAAPPVAVTTDAGVVTADPVEAAPSDGSGDPAPEG</sequence>